<keyword evidence="5" id="KW-0520">NAD</keyword>
<keyword evidence="5" id="KW-0028">Amino-acid biosynthesis</keyword>
<dbReference type="GO" id="GO:0004399">
    <property type="term" value="F:histidinol dehydrogenase activity"/>
    <property type="evidence" value="ECO:0007669"/>
    <property type="project" value="UniProtKB-EC"/>
</dbReference>
<dbReference type="InterPro" id="IPR022695">
    <property type="entry name" value="Histidinol_DH_monofunct"/>
</dbReference>
<protein>
    <recommendedName>
        <fullName evidence="5">Histidinol dehydrogenase</fullName>
        <shortName evidence="5">HDH</shortName>
        <ecNumber evidence="5">1.1.1.23</ecNumber>
    </recommendedName>
</protein>
<dbReference type="SUPFAM" id="SSF53720">
    <property type="entry name" value="ALDH-like"/>
    <property type="match status" value="1"/>
</dbReference>
<feature type="binding site" evidence="5">
    <location>
        <position position="258"/>
    </location>
    <ligand>
        <name>substrate</name>
    </ligand>
</feature>
<dbReference type="Proteomes" id="UP001589797">
    <property type="component" value="Unassembled WGS sequence"/>
</dbReference>
<evidence type="ECO:0000256" key="5">
    <source>
        <dbReference type="HAMAP-Rule" id="MF_01024"/>
    </source>
</evidence>
<dbReference type="PIRSF" id="PIRSF000099">
    <property type="entry name" value="Histidinol_dh"/>
    <property type="match status" value="1"/>
</dbReference>
<sequence>MKTIFNPSKSEWNKKLKRPVQKTKDIEKIVKPIMRKVKRLGDKALRKFALEYDHVQIQNLLVSVEEIRVARELVDPKLKTAIQVAKENIEKFHEAQATPDLTMEVMEGVTCMRRSVPIQKVGLYIPGGTAPLFSTVLMLGIPANIAGCEEIVLCTPPDKEGNIHPAILYAADLIGIDKIIKAGGAQAIAALTYGTESVPKVDKIFGPGNQYVTAAKQLAVKKGVAIDMPAGPSEVLVYADASAVPTFVAADLLSQAEHGVDSQVVLLASTEKVAQKVMKEVEIQLGKLPRKDIAERALENSVAVVMGNEEKAIELINDYAPEHLIICVENEDDVVRRIVNAGSVFIGNFTPESAGDYASGTNHTLPTYGYARNYSGVSLDSFVKKITYQRITESGMEILGPTIEVMAANELLDAHKNAVTVRLNYLKNKK</sequence>
<evidence type="ECO:0000256" key="7">
    <source>
        <dbReference type="RuleBase" id="RU004175"/>
    </source>
</evidence>
<feature type="binding site" evidence="5">
    <location>
        <position position="209"/>
    </location>
    <ligand>
        <name>NAD(+)</name>
        <dbReference type="ChEBI" id="CHEBI:57540"/>
    </ligand>
</feature>
<dbReference type="EMBL" id="JBHLWI010000025">
    <property type="protein sequence ID" value="MFC0262804.1"/>
    <property type="molecule type" value="Genomic_DNA"/>
</dbReference>
<dbReference type="NCBIfam" id="TIGR00069">
    <property type="entry name" value="hisD"/>
    <property type="match status" value="1"/>
</dbReference>
<feature type="binding site" evidence="5">
    <location>
        <position position="255"/>
    </location>
    <ligand>
        <name>substrate</name>
    </ligand>
</feature>
<dbReference type="InterPro" id="IPR001692">
    <property type="entry name" value="Histidinol_DH_CS"/>
</dbReference>
<feature type="binding site" evidence="5">
    <location>
        <position position="255"/>
    </location>
    <ligand>
        <name>Zn(2+)</name>
        <dbReference type="ChEBI" id="CHEBI:29105"/>
    </ligand>
</feature>
<dbReference type="Gene3D" id="1.20.5.1300">
    <property type="match status" value="1"/>
</dbReference>
<dbReference type="InterPro" id="IPR012131">
    <property type="entry name" value="Hstdl_DH"/>
</dbReference>
<evidence type="ECO:0000256" key="6">
    <source>
        <dbReference type="PIRNR" id="PIRNR000099"/>
    </source>
</evidence>
<keyword evidence="4 5" id="KW-0560">Oxidoreductase</keyword>
<comment type="pathway">
    <text evidence="5">Amino-acid biosynthesis; L-histidine biosynthesis; L-histidine from 5-phospho-alpha-D-ribose 1-diphosphate: step 9/9.</text>
</comment>
<feature type="active site" description="Proton acceptor" evidence="5">
    <location>
        <position position="323"/>
    </location>
</feature>
<feature type="binding site" evidence="5">
    <location>
        <position position="124"/>
    </location>
    <ligand>
        <name>NAD(+)</name>
        <dbReference type="ChEBI" id="CHEBI:57540"/>
    </ligand>
</feature>
<dbReference type="PANTHER" id="PTHR21256">
    <property type="entry name" value="HISTIDINOL DEHYDROGENASE HDH"/>
    <property type="match status" value="1"/>
</dbReference>
<keyword evidence="5" id="KW-0368">Histidine biosynthesis</keyword>
<dbReference type="EC" id="1.1.1.23" evidence="5"/>
<feature type="binding site" evidence="5">
    <location>
        <position position="186"/>
    </location>
    <ligand>
        <name>NAD(+)</name>
        <dbReference type="ChEBI" id="CHEBI:57540"/>
    </ligand>
</feature>
<gene>
    <name evidence="5 8" type="primary">hisD</name>
    <name evidence="8" type="ORF">ACFFIP_08930</name>
</gene>
<dbReference type="PANTHER" id="PTHR21256:SF2">
    <property type="entry name" value="HISTIDINE BIOSYNTHESIS TRIFUNCTIONAL PROTEIN"/>
    <property type="match status" value="1"/>
</dbReference>
<dbReference type="Gene3D" id="3.40.50.1980">
    <property type="entry name" value="Nitrogenase molybdenum iron protein domain"/>
    <property type="match status" value="2"/>
</dbReference>
<feature type="binding site" evidence="5">
    <location>
        <position position="233"/>
    </location>
    <ligand>
        <name>substrate</name>
    </ligand>
</feature>
<feature type="binding site" evidence="5">
    <location>
        <position position="356"/>
    </location>
    <ligand>
        <name>Zn(2+)</name>
        <dbReference type="ChEBI" id="CHEBI:29105"/>
    </ligand>
</feature>
<evidence type="ECO:0000313" key="9">
    <source>
        <dbReference type="Proteomes" id="UP001589797"/>
    </source>
</evidence>
<comment type="catalytic activity">
    <reaction evidence="5">
        <text>L-histidinol + 2 NAD(+) + H2O = L-histidine + 2 NADH + 3 H(+)</text>
        <dbReference type="Rhea" id="RHEA:20641"/>
        <dbReference type="ChEBI" id="CHEBI:15377"/>
        <dbReference type="ChEBI" id="CHEBI:15378"/>
        <dbReference type="ChEBI" id="CHEBI:57540"/>
        <dbReference type="ChEBI" id="CHEBI:57595"/>
        <dbReference type="ChEBI" id="CHEBI:57699"/>
        <dbReference type="ChEBI" id="CHEBI:57945"/>
        <dbReference type="EC" id="1.1.1.23"/>
    </reaction>
</comment>
<dbReference type="InterPro" id="IPR016161">
    <property type="entry name" value="Ald_DH/histidinol_DH"/>
</dbReference>
<reference evidence="8 9" key="1">
    <citation type="submission" date="2024-09" db="EMBL/GenBank/DDBJ databases">
        <authorList>
            <person name="Sun Q."/>
            <person name="Mori K."/>
        </authorList>
    </citation>
    <scope>NUCLEOTIDE SEQUENCE [LARGE SCALE GENOMIC DNA]</scope>
    <source>
        <strain evidence="8 9">CCM 7650</strain>
    </source>
</reference>
<comment type="function">
    <text evidence="5">Catalyzes the sequential NAD-dependent oxidations of L-histidinol to L-histidinaldehyde and then to L-histidine.</text>
</comment>
<dbReference type="PROSITE" id="PS00611">
    <property type="entry name" value="HISOL_DEHYDROGENASE"/>
    <property type="match status" value="1"/>
</dbReference>
<feature type="active site" description="Proton acceptor" evidence="5">
    <location>
        <position position="322"/>
    </location>
</feature>
<evidence type="ECO:0000256" key="1">
    <source>
        <dbReference type="ARBA" id="ARBA00010178"/>
    </source>
</evidence>
<dbReference type="Pfam" id="PF00815">
    <property type="entry name" value="Histidinol_dh"/>
    <property type="match status" value="1"/>
</dbReference>
<evidence type="ECO:0000256" key="2">
    <source>
        <dbReference type="ARBA" id="ARBA00022723"/>
    </source>
</evidence>
<keyword evidence="3 5" id="KW-0862">Zinc</keyword>
<name>A0ABV6FSE6_9BACT</name>
<dbReference type="RefSeq" id="WP_382387256.1">
    <property type="nucleotide sequence ID" value="NZ_JBHLWI010000025.1"/>
</dbReference>
<organism evidence="8 9">
    <name type="scientific">Fontibacter flavus</name>
    <dbReference type="NCBI Taxonomy" id="654838"/>
    <lineage>
        <taxon>Bacteria</taxon>
        <taxon>Pseudomonadati</taxon>
        <taxon>Bacteroidota</taxon>
        <taxon>Cytophagia</taxon>
        <taxon>Cytophagales</taxon>
        <taxon>Cyclobacteriaceae</taxon>
        <taxon>Fontibacter</taxon>
    </lineage>
</organism>
<comment type="cofactor">
    <cofactor evidence="5">
        <name>Zn(2+)</name>
        <dbReference type="ChEBI" id="CHEBI:29105"/>
    </cofactor>
    <text evidence="5">Binds 1 zinc ion per subunit.</text>
</comment>
<comment type="caution">
    <text evidence="8">The sequence shown here is derived from an EMBL/GenBank/DDBJ whole genome shotgun (WGS) entry which is preliminary data.</text>
</comment>
<evidence type="ECO:0000256" key="3">
    <source>
        <dbReference type="ARBA" id="ARBA00022833"/>
    </source>
</evidence>
<feature type="binding site" evidence="5">
    <location>
        <position position="415"/>
    </location>
    <ligand>
        <name>Zn(2+)</name>
        <dbReference type="ChEBI" id="CHEBI:29105"/>
    </ligand>
</feature>
<comment type="similarity">
    <text evidence="1 5 6 7">Belongs to the histidinol dehydrogenase family.</text>
</comment>
<dbReference type="CDD" id="cd06572">
    <property type="entry name" value="Histidinol_dh"/>
    <property type="match status" value="1"/>
</dbReference>
<dbReference type="PRINTS" id="PR00083">
    <property type="entry name" value="HOLDHDRGNASE"/>
</dbReference>
<feature type="binding site" evidence="5">
    <location>
        <position position="323"/>
    </location>
    <ligand>
        <name>substrate</name>
    </ligand>
</feature>
<proteinExistence type="inferred from homology"/>
<keyword evidence="2 5" id="KW-0479">Metal-binding</keyword>
<feature type="binding site" evidence="5">
    <location>
        <position position="258"/>
    </location>
    <ligand>
        <name>Zn(2+)</name>
        <dbReference type="ChEBI" id="CHEBI:29105"/>
    </ligand>
</feature>
<accession>A0ABV6FSE6</accession>
<evidence type="ECO:0000256" key="4">
    <source>
        <dbReference type="ARBA" id="ARBA00023002"/>
    </source>
</evidence>
<feature type="binding site" evidence="5">
    <location>
        <position position="356"/>
    </location>
    <ligand>
        <name>substrate</name>
    </ligand>
</feature>
<keyword evidence="9" id="KW-1185">Reference proteome</keyword>
<feature type="binding site" evidence="5">
    <location>
        <position position="415"/>
    </location>
    <ligand>
        <name>substrate</name>
    </ligand>
</feature>
<feature type="binding site" evidence="5">
    <location>
        <position position="410"/>
    </location>
    <ligand>
        <name>substrate</name>
    </ligand>
</feature>
<dbReference type="HAMAP" id="MF_01024">
    <property type="entry name" value="HisD"/>
    <property type="match status" value="1"/>
</dbReference>
<evidence type="ECO:0000313" key="8">
    <source>
        <dbReference type="EMBL" id="MFC0262804.1"/>
    </source>
</evidence>